<evidence type="ECO:0000313" key="1">
    <source>
        <dbReference type="EMBL" id="GKV25090.1"/>
    </source>
</evidence>
<sequence>MLLESNPILPKEKSSAKYGTPEKELDLYSCSLLAERGNHGISIISMEKTIASIYVPYLFEILFIKRFPSADTENSAYLFCKYDFKDVFNCKTKK</sequence>
<dbReference type="AlphaFoldDB" id="A0AAV5KKF0"/>
<protein>
    <submittedName>
        <fullName evidence="1">Uncharacterized protein</fullName>
    </submittedName>
</protein>
<dbReference type="Proteomes" id="UP001054252">
    <property type="component" value="Unassembled WGS sequence"/>
</dbReference>
<gene>
    <name evidence="1" type="ORF">SLEP1_g34584</name>
</gene>
<organism evidence="1 2">
    <name type="scientific">Rubroshorea leprosula</name>
    <dbReference type="NCBI Taxonomy" id="152421"/>
    <lineage>
        <taxon>Eukaryota</taxon>
        <taxon>Viridiplantae</taxon>
        <taxon>Streptophyta</taxon>
        <taxon>Embryophyta</taxon>
        <taxon>Tracheophyta</taxon>
        <taxon>Spermatophyta</taxon>
        <taxon>Magnoliopsida</taxon>
        <taxon>eudicotyledons</taxon>
        <taxon>Gunneridae</taxon>
        <taxon>Pentapetalae</taxon>
        <taxon>rosids</taxon>
        <taxon>malvids</taxon>
        <taxon>Malvales</taxon>
        <taxon>Dipterocarpaceae</taxon>
        <taxon>Rubroshorea</taxon>
    </lineage>
</organism>
<accession>A0AAV5KKF0</accession>
<comment type="caution">
    <text evidence="1">The sequence shown here is derived from an EMBL/GenBank/DDBJ whole genome shotgun (WGS) entry which is preliminary data.</text>
</comment>
<evidence type="ECO:0000313" key="2">
    <source>
        <dbReference type="Proteomes" id="UP001054252"/>
    </source>
</evidence>
<reference evidence="1 2" key="1">
    <citation type="journal article" date="2021" name="Commun. Biol.">
        <title>The genome of Shorea leprosula (Dipterocarpaceae) highlights the ecological relevance of drought in aseasonal tropical rainforests.</title>
        <authorList>
            <person name="Ng K.K.S."/>
            <person name="Kobayashi M.J."/>
            <person name="Fawcett J.A."/>
            <person name="Hatakeyama M."/>
            <person name="Paape T."/>
            <person name="Ng C.H."/>
            <person name="Ang C.C."/>
            <person name="Tnah L.H."/>
            <person name="Lee C.T."/>
            <person name="Nishiyama T."/>
            <person name="Sese J."/>
            <person name="O'Brien M.J."/>
            <person name="Copetti D."/>
            <person name="Mohd Noor M.I."/>
            <person name="Ong R.C."/>
            <person name="Putra M."/>
            <person name="Sireger I.Z."/>
            <person name="Indrioko S."/>
            <person name="Kosugi Y."/>
            <person name="Izuno A."/>
            <person name="Isagi Y."/>
            <person name="Lee S.L."/>
            <person name="Shimizu K.K."/>
        </authorList>
    </citation>
    <scope>NUCLEOTIDE SEQUENCE [LARGE SCALE GENOMIC DNA]</scope>
    <source>
        <strain evidence="1">214</strain>
    </source>
</reference>
<proteinExistence type="predicted"/>
<dbReference type="EMBL" id="BPVZ01000068">
    <property type="protein sequence ID" value="GKV25090.1"/>
    <property type="molecule type" value="Genomic_DNA"/>
</dbReference>
<keyword evidence="2" id="KW-1185">Reference proteome</keyword>
<name>A0AAV5KKF0_9ROSI</name>